<dbReference type="RefSeq" id="WP_184392338.1">
    <property type="nucleotide sequence ID" value="NZ_BAAAJD010000073.1"/>
</dbReference>
<protein>
    <recommendedName>
        <fullName evidence="4">Protein-L-isoaspartate O-methyltransferase</fullName>
        <ecNumber evidence="3">2.1.1.77</ecNumber>
    </recommendedName>
    <alternativeName>
        <fullName evidence="11">L-isoaspartyl protein carboxyl methyltransferase</fullName>
    </alternativeName>
    <alternativeName>
        <fullName evidence="9">Protein L-isoaspartyl methyltransferase</fullName>
    </alternativeName>
    <alternativeName>
        <fullName evidence="10">Protein-beta-aspartate methyltransferase</fullName>
    </alternativeName>
</protein>
<gene>
    <name evidence="12" type="ORF">HDA36_002912</name>
</gene>
<dbReference type="EC" id="2.1.1.77" evidence="3"/>
<evidence type="ECO:0000256" key="1">
    <source>
        <dbReference type="ARBA" id="ARBA00004496"/>
    </source>
</evidence>
<keyword evidence="6 12" id="KW-0489">Methyltransferase</keyword>
<keyword evidence="8" id="KW-0949">S-adenosyl-L-methionine</keyword>
<dbReference type="GO" id="GO:0004719">
    <property type="term" value="F:protein-L-isoaspartate (D-aspartate) O-methyltransferase activity"/>
    <property type="evidence" value="ECO:0007669"/>
    <property type="project" value="UniProtKB-EC"/>
</dbReference>
<comment type="caution">
    <text evidence="12">The sequence shown here is derived from an EMBL/GenBank/DDBJ whole genome shotgun (WGS) entry which is preliminary data.</text>
</comment>
<dbReference type="Proteomes" id="UP000572635">
    <property type="component" value="Unassembled WGS sequence"/>
</dbReference>
<keyword evidence="7 12" id="KW-0808">Transferase</keyword>
<comment type="subcellular location">
    <subcellularLocation>
        <location evidence="1">Cytoplasm</location>
    </subcellularLocation>
</comment>
<evidence type="ECO:0000256" key="4">
    <source>
        <dbReference type="ARBA" id="ARBA00013346"/>
    </source>
</evidence>
<organism evidence="12 13">
    <name type="scientific">Nocardiopsis composta</name>
    <dbReference type="NCBI Taxonomy" id="157465"/>
    <lineage>
        <taxon>Bacteria</taxon>
        <taxon>Bacillati</taxon>
        <taxon>Actinomycetota</taxon>
        <taxon>Actinomycetes</taxon>
        <taxon>Streptosporangiales</taxon>
        <taxon>Nocardiopsidaceae</taxon>
        <taxon>Nocardiopsis</taxon>
    </lineage>
</organism>
<evidence type="ECO:0000256" key="7">
    <source>
        <dbReference type="ARBA" id="ARBA00022679"/>
    </source>
</evidence>
<reference evidence="12 13" key="1">
    <citation type="submission" date="2020-08" db="EMBL/GenBank/DDBJ databases">
        <title>Sequencing the genomes of 1000 actinobacteria strains.</title>
        <authorList>
            <person name="Klenk H.-P."/>
        </authorList>
    </citation>
    <scope>NUCLEOTIDE SEQUENCE [LARGE SCALE GENOMIC DNA]</scope>
    <source>
        <strain evidence="12 13">DSM 44551</strain>
    </source>
</reference>
<dbReference type="CDD" id="cd02440">
    <property type="entry name" value="AdoMet_MTases"/>
    <property type="match status" value="1"/>
</dbReference>
<keyword evidence="13" id="KW-1185">Reference proteome</keyword>
<evidence type="ECO:0000313" key="12">
    <source>
        <dbReference type="EMBL" id="MBB5432828.1"/>
    </source>
</evidence>
<dbReference type="PANTHER" id="PTHR11579:SF0">
    <property type="entry name" value="PROTEIN-L-ISOASPARTATE(D-ASPARTATE) O-METHYLTRANSFERASE"/>
    <property type="match status" value="1"/>
</dbReference>
<evidence type="ECO:0000256" key="5">
    <source>
        <dbReference type="ARBA" id="ARBA00022490"/>
    </source>
</evidence>
<accession>A0A7W8QN33</accession>
<comment type="similarity">
    <text evidence="2">Belongs to the methyltransferase superfamily. L-isoaspartyl/D-aspartyl protein methyltransferase family.</text>
</comment>
<dbReference type="GO" id="GO:0005737">
    <property type="term" value="C:cytoplasm"/>
    <property type="evidence" value="ECO:0007669"/>
    <property type="project" value="UniProtKB-SubCell"/>
</dbReference>
<dbReference type="Pfam" id="PF01135">
    <property type="entry name" value="PCMT"/>
    <property type="match status" value="1"/>
</dbReference>
<evidence type="ECO:0000256" key="8">
    <source>
        <dbReference type="ARBA" id="ARBA00022691"/>
    </source>
</evidence>
<dbReference type="InterPro" id="IPR029063">
    <property type="entry name" value="SAM-dependent_MTases_sf"/>
</dbReference>
<evidence type="ECO:0000313" key="13">
    <source>
        <dbReference type="Proteomes" id="UP000572635"/>
    </source>
</evidence>
<keyword evidence="5" id="KW-0963">Cytoplasm</keyword>
<name>A0A7W8QN33_9ACTN</name>
<dbReference type="AlphaFoldDB" id="A0A7W8QN33"/>
<dbReference type="EMBL" id="JACHDB010000001">
    <property type="protein sequence ID" value="MBB5432828.1"/>
    <property type="molecule type" value="Genomic_DNA"/>
</dbReference>
<dbReference type="Gene3D" id="3.40.50.150">
    <property type="entry name" value="Vaccinia Virus protein VP39"/>
    <property type="match status" value="1"/>
</dbReference>
<evidence type="ECO:0000256" key="3">
    <source>
        <dbReference type="ARBA" id="ARBA00011890"/>
    </source>
</evidence>
<evidence type="ECO:0000256" key="11">
    <source>
        <dbReference type="ARBA" id="ARBA00031350"/>
    </source>
</evidence>
<dbReference type="SUPFAM" id="SSF53335">
    <property type="entry name" value="S-adenosyl-L-methionine-dependent methyltransferases"/>
    <property type="match status" value="1"/>
</dbReference>
<sequence length="371" mass="38851">MDLDEAHARLVAEIDTTPEIRGAFAAHPRHRFIPDVIWPDPTGLPLIRSQEPHAWARTVYTDDAVTTQANDGGAGTVNTPTSSSSAPQVMADMIEAAGIGPGMRVLEVGAGTGWNAAVLCELVGARGRVTTVEIDPGVAEHARRALSGTPARVVTGTLHDAPGSYDAVLVTCSMNRIPAELAGFLAPGAAAVLPWSPDPQSHSTPVVAVRARGGRLTGDFVREGSFMRSRDQRPPAERFPGLGAAPDTVAAFEATSDEVIDSGAMTPLMLMLPGVRLGVGMRPFDGTPRRIVYLGAPDGSWAYLWPDGALTMGGPSAIADRFTVAFQLLSRVGFPGLTAFRLDADPGRGVYRVGAEGIGEWVHGPGRPASA</sequence>
<evidence type="ECO:0000256" key="2">
    <source>
        <dbReference type="ARBA" id="ARBA00005369"/>
    </source>
</evidence>
<dbReference type="PANTHER" id="PTHR11579">
    <property type="entry name" value="PROTEIN-L-ISOASPARTATE O-METHYLTRANSFERASE"/>
    <property type="match status" value="1"/>
</dbReference>
<dbReference type="GO" id="GO:0032259">
    <property type="term" value="P:methylation"/>
    <property type="evidence" value="ECO:0007669"/>
    <property type="project" value="UniProtKB-KW"/>
</dbReference>
<evidence type="ECO:0000256" key="10">
    <source>
        <dbReference type="ARBA" id="ARBA00031323"/>
    </source>
</evidence>
<dbReference type="InterPro" id="IPR000682">
    <property type="entry name" value="PCMT"/>
</dbReference>
<evidence type="ECO:0000256" key="9">
    <source>
        <dbReference type="ARBA" id="ARBA00030757"/>
    </source>
</evidence>
<proteinExistence type="inferred from homology"/>
<evidence type="ECO:0000256" key="6">
    <source>
        <dbReference type="ARBA" id="ARBA00022603"/>
    </source>
</evidence>